<dbReference type="CDD" id="cd06170">
    <property type="entry name" value="LuxR_C_like"/>
    <property type="match status" value="1"/>
</dbReference>
<dbReference type="PRINTS" id="PR00038">
    <property type="entry name" value="HTHLUXR"/>
</dbReference>
<dbReference type="PANTHER" id="PTHR44688:SF16">
    <property type="entry name" value="DNA-BINDING TRANSCRIPTIONAL ACTIVATOR DEVR_DOSR"/>
    <property type="match status" value="1"/>
</dbReference>
<keyword evidence="7" id="KW-1185">Reference proteome</keyword>
<dbReference type="SUPFAM" id="SSF46894">
    <property type="entry name" value="C-terminal effector domain of the bipartite response regulators"/>
    <property type="match status" value="1"/>
</dbReference>
<dbReference type="InterPro" id="IPR000792">
    <property type="entry name" value="Tscrpt_reg_LuxR_C"/>
</dbReference>
<dbReference type="PROSITE" id="PS50043">
    <property type="entry name" value="HTH_LUXR_2"/>
    <property type="match status" value="1"/>
</dbReference>
<dbReference type="Gene3D" id="1.10.10.10">
    <property type="entry name" value="Winged helix-like DNA-binding domain superfamily/Winged helix DNA-binding domain"/>
    <property type="match status" value="1"/>
</dbReference>
<evidence type="ECO:0000313" key="7">
    <source>
        <dbReference type="Proteomes" id="UP001596119"/>
    </source>
</evidence>
<evidence type="ECO:0000256" key="4">
    <source>
        <dbReference type="SAM" id="MobiDB-lite"/>
    </source>
</evidence>
<dbReference type="InterPro" id="IPR016032">
    <property type="entry name" value="Sig_transdc_resp-reg_C-effctor"/>
</dbReference>
<evidence type="ECO:0000256" key="3">
    <source>
        <dbReference type="ARBA" id="ARBA00023163"/>
    </source>
</evidence>
<feature type="domain" description="HTH luxR-type" evidence="5">
    <location>
        <begin position="261"/>
        <end position="326"/>
    </location>
</feature>
<name>A0ABW1I6E9_9PSEU</name>
<accession>A0ABW1I6E9</accession>
<dbReference type="InterPro" id="IPR036388">
    <property type="entry name" value="WH-like_DNA-bd_sf"/>
</dbReference>
<dbReference type="EMBL" id="JBHSQK010000010">
    <property type="protein sequence ID" value="MFC5947869.1"/>
    <property type="molecule type" value="Genomic_DNA"/>
</dbReference>
<comment type="caution">
    <text evidence="6">The sequence shown here is derived from an EMBL/GenBank/DDBJ whole genome shotgun (WGS) entry which is preliminary data.</text>
</comment>
<organism evidence="6 7">
    <name type="scientific">Pseudonocardia lutea</name>
    <dbReference type="NCBI Taxonomy" id="2172015"/>
    <lineage>
        <taxon>Bacteria</taxon>
        <taxon>Bacillati</taxon>
        <taxon>Actinomycetota</taxon>
        <taxon>Actinomycetes</taxon>
        <taxon>Pseudonocardiales</taxon>
        <taxon>Pseudonocardiaceae</taxon>
        <taxon>Pseudonocardia</taxon>
    </lineage>
</organism>
<protein>
    <submittedName>
        <fullName evidence="6">Response regulator transcription factor</fullName>
    </submittedName>
</protein>
<evidence type="ECO:0000256" key="2">
    <source>
        <dbReference type="ARBA" id="ARBA00023125"/>
    </source>
</evidence>
<dbReference type="InterPro" id="IPR029016">
    <property type="entry name" value="GAF-like_dom_sf"/>
</dbReference>
<gene>
    <name evidence="6" type="ORF">ACFQH9_06235</name>
</gene>
<evidence type="ECO:0000313" key="6">
    <source>
        <dbReference type="EMBL" id="MFC5947869.1"/>
    </source>
</evidence>
<dbReference type="Proteomes" id="UP001596119">
    <property type="component" value="Unassembled WGS sequence"/>
</dbReference>
<keyword evidence="1" id="KW-0805">Transcription regulation</keyword>
<dbReference type="SUPFAM" id="SSF55781">
    <property type="entry name" value="GAF domain-like"/>
    <property type="match status" value="1"/>
</dbReference>
<dbReference type="RefSeq" id="WP_379564928.1">
    <property type="nucleotide sequence ID" value="NZ_JBHSQK010000010.1"/>
</dbReference>
<proteinExistence type="predicted"/>
<sequence length="356" mass="37183">MLKEDGELLLAATAASAGTASARAQALLGVLRSVVSFDGAWLALADPLGHGYLSLASVDLDVSTVDFLRGRLTARDIEVTGTDRARPPLSPSDLPYPAEELPTWAECLIPAGIHGALVLALFAPGGRHVGFLALLSGSPQPPSPAIRRRLERLAPVLAHGIDPMRSLLAAARLVRAAVAGVVLRADGGCQALPGLRADALLAPRSPALAVARERIREGHVYSSFLWPMGGPHAPDGHVRVTVLAAPEDVPPGLTALALLSPATDLHGLTPREMEVLGLLVEGCSNQEIARTLVVAPRTVATHLEHILGKLGTPTRTLAAVRAERDGLYVPTLPMRASAPQHSTGGTELRPRLDDAG</sequence>
<dbReference type="Pfam" id="PF00196">
    <property type="entry name" value="GerE"/>
    <property type="match status" value="1"/>
</dbReference>
<feature type="region of interest" description="Disordered" evidence="4">
    <location>
        <begin position="334"/>
        <end position="356"/>
    </location>
</feature>
<keyword evidence="3" id="KW-0804">Transcription</keyword>
<dbReference type="SMART" id="SM00421">
    <property type="entry name" value="HTH_LUXR"/>
    <property type="match status" value="1"/>
</dbReference>
<evidence type="ECO:0000259" key="5">
    <source>
        <dbReference type="PROSITE" id="PS50043"/>
    </source>
</evidence>
<reference evidence="7" key="1">
    <citation type="journal article" date="2019" name="Int. J. Syst. Evol. Microbiol.">
        <title>The Global Catalogue of Microorganisms (GCM) 10K type strain sequencing project: providing services to taxonomists for standard genome sequencing and annotation.</title>
        <authorList>
            <consortium name="The Broad Institute Genomics Platform"/>
            <consortium name="The Broad Institute Genome Sequencing Center for Infectious Disease"/>
            <person name="Wu L."/>
            <person name="Ma J."/>
        </authorList>
    </citation>
    <scope>NUCLEOTIDE SEQUENCE [LARGE SCALE GENOMIC DNA]</scope>
    <source>
        <strain evidence="7">CGMCC 4.7397</strain>
    </source>
</reference>
<dbReference type="Gene3D" id="3.30.450.40">
    <property type="match status" value="1"/>
</dbReference>
<dbReference type="PROSITE" id="PS00622">
    <property type="entry name" value="HTH_LUXR_1"/>
    <property type="match status" value="1"/>
</dbReference>
<dbReference type="PANTHER" id="PTHR44688">
    <property type="entry name" value="DNA-BINDING TRANSCRIPTIONAL ACTIVATOR DEVR_DOSR"/>
    <property type="match status" value="1"/>
</dbReference>
<keyword evidence="2" id="KW-0238">DNA-binding</keyword>
<evidence type="ECO:0000256" key="1">
    <source>
        <dbReference type="ARBA" id="ARBA00023015"/>
    </source>
</evidence>